<evidence type="ECO:0000256" key="1">
    <source>
        <dbReference type="ARBA" id="ARBA00006349"/>
    </source>
</evidence>
<feature type="region of interest" description="Disordered" evidence="2">
    <location>
        <begin position="1"/>
        <end position="71"/>
    </location>
</feature>
<organism evidence="3 4">
    <name type="scientific">Sistotremastrum suecicum HHB10207 ss-3</name>
    <dbReference type="NCBI Taxonomy" id="1314776"/>
    <lineage>
        <taxon>Eukaryota</taxon>
        <taxon>Fungi</taxon>
        <taxon>Dikarya</taxon>
        <taxon>Basidiomycota</taxon>
        <taxon>Agaricomycotina</taxon>
        <taxon>Agaricomycetes</taxon>
        <taxon>Sistotremastrales</taxon>
        <taxon>Sistotremastraceae</taxon>
        <taxon>Sistotremastrum</taxon>
    </lineage>
</organism>
<protein>
    <recommendedName>
        <fullName evidence="5">Heat shock factor-binding protein 1</fullName>
    </recommendedName>
</protein>
<feature type="compositionally biased region" description="Gly residues" evidence="2">
    <location>
        <begin position="144"/>
        <end position="162"/>
    </location>
</feature>
<evidence type="ECO:0000313" key="3">
    <source>
        <dbReference type="EMBL" id="KZT38816.1"/>
    </source>
</evidence>
<evidence type="ECO:0008006" key="5">
    <source>
        <dbReference type="Google" id="ProtNLM"/>
    </source>
</evidence>
<keyword evidence="4" id="KW-1185">Reference proteome</keyword>
<dbReference type="AlphaFoldDB" id="A0A166DRJ2"/>
<dbReference type="GO" id="GO:0070370">
    <property type="term" value="P:cellular heat acclimation"/>
    <property type="evidence" value="ECO:0007669"/>
    <property type="project" value="TreeGrafter"/>
</dbReference>
<feature type="region of interest" description="Disordered" evidence="2">
    <location>
        <begin position="134"/>
        <end position="162"/>
    </location>
</feature>
<dbReference type="InterPro" id="IPR009643">
    <property type="entry name" value="HS1-bd"/>
</dbReference>
<dbReference type="GO" id="GO:0005829">
    <property type="term" value="C:cytosol"/>
    <property type="evidence" value="ECO:0007669"/>
    <property type="project" value="TreeGrafter"/>
</dbReference>
<evidence type="ECO:0000313" key="4">
    <source>
        <dbReference type="Proteomes" id="UP000076798"/>
    </source>
</evidence>
<feature type="compositionally biased region" description="Low complexity" evidence="2">
    <location>
        <begin position="11"/>
        <end position="69"/>
    </location>
</feature>
<dbReference type="Gene3D" id="1.20.5.430">
    <property type="match status" value="1"/>
</dbReference>
<comment type="similarity">
    <text evidence="1">Belongs to the HSBP1 family.</text>
</comment>
<gene>
    <name evidence="3" type="ORF">SISSUDRAFT_1046416</name>
</gene>
<dbReference type="STRING" id="1314776.A0A166DRJ2"/>
<dbReference type="OrthoDB" id="4159489at2759"/>
<dbReference type="GO" id="GO:0003714">
    <property type="term" value="F:transcription corepressor activity"/>
    <property type="evidence" value="ECO:0007669"/>
    <property type="project" value="InterPro"/>
</dbReference>
<accession>A0A166DRJ2</accession>
<dbReference type="PANTHER" id="PTHR19424">
    <property type="entry name" value="HEAT SHOCK FACTOR BINDING PROTEIN 1"/>
    <property type="match status" value="1"/>
</dbReference>
<proteinExistence type="inferred from homology"/>
<reference evidence="3 4" key="1">
    <citation type="journal article" date="2016" name="Mol. Biol. Evol.">
        <title>Comparative Genomics of Early-Diverging Mushroom-Forming Fungi Provides Insights into the Origins of Lignocellulose Decay Capabilities.</title>
        <authorList>
            <person name="Nagy L.G."/>
            <person name="Riley R."/>
            <person name="Tritt A."/>
            <person name="Adam C."/>
            <person name="Daum C."/>
            <person name="Floudas D."/>
            <person name="Sun H."/>
            <person name="Yadav J.S."/>
            <person name="Pangilinan J."/>
            <person name="Larsson K.H."/>
            <person name="Matsuura K."/>
            <person name="Barry K."/>
            <person name="Labutti K."/>
            <person name="Kuo R."/>
            <person name="Ohm R.A."/>
            <person name="Bhattacharya S.S."/>
            <person name="Shirouzu T."/>
            <person name="Yoshinaga Y."/>
            <person name="Martin F.M."/>
            <person name="Grigoriev I.V."/>
            <person name="Hibbett D.S."/>
        </authorList>
    </citation>
    <scope>NUCLEOTIDE SEQUENCE [LARGE SCALE GENOMIC DNA]</scope>
    <source>
        <strain evidence="3 4">HHB10207 ss-3</strain>
    </source>
</reference>
<sequence>MASALALKVPSSSSQGQGVGLGITSSRSTPEGSRSSSPTITKSTSATSNTTTTSSSSTGTSKLTLNTTGKVEDISSPHELTAFVETLLGQLESKFDEMSSSVLARMDQMSTRVDALEASIQDIINGDFESNVSVPQSPTASSVFGGGSGKSGSGGMLGVNGR</sequence>
<evidence type="ECO:0000256" key="2">
    <source>
        <dbReference type="SAM" id="MobiDB-lite"/>
    </source>
</evidence>
<dbReference type="Proteomes" id="UP000076798">
    <property type="component" value="Unassembled WGS sequence"/>
</dbReference>
<name>A0A166DRJ2_9AGAM</name>
<dbReference type="PANTHER" id="PTHR19424:SF0">
    <property type="entry name" value="HEAT SHOCK FACTOR BINDING PROTEIN 1"/>
    <property type="match status" value="1"/>
</dbReference>
<dbReference type="GO" id="GO:0005634">
    <property type="term" value="C:nucleus"/>
    <property type="evidence" value="ECO:0007669"/>
    <property type="project" value="TreeGrafter"/>
</dbReference>
<dbReference type="Pfam" id="PF06825">
    <property type="entry name" value="HSBP1"/>
    <property type="match status" value="1"/>
</dbReference>
<dbReference type="EMBL" id="KV428056">
    <property type="protein sequence ID" value="KZT38816.1"/>
    <property type="molecule type" value="Genomic_DNA"/>
</dbReference>